<dbReference type="InterPro" id="IPR036365">
    <property type="entry name" value="PGBD-like_sf"/>
</dbReference>
<name>A0A2T0XM02_9BACT</name>
<evidence type="ECO:0000256" key="3">
    <source>
        <dbReference type="ARBA" id="ARBA00022679"/>
    </source>
</evidence>
<dbReference type="CDD" id="cd16913">
    <property type="entry name" value="YkuD_like"/>
    <property type="match status" value="1"/>
</dbReference>
<keyword evidence="6 7" id="KW-0961">Cell wall biogenesis/degradation</keyword>
<gene>
    <name evidence="10" type="ORF">DFO77_10327</name>
</gene>
<keyword evidence="8" id="KW-1133">Transmembrane helix</keyword>
<dbReference type="PANTHER" id="PTHR41533:SF2">
    <property type="entry name" value="BLR7131 PROTEIN"/>
    <property type="match status" value="1"/>
</dbReference>
<sequence length="557" mass="64621">MPQASLFLMTNNCFMNISPYLKSLAIGLLIIIPWKVFITGAIPSPDSGSIKNLLHEKIDHLEQYLSLDQGIEIYAIPSVIKTYRNRNYNPVWERRQDIDDLITAIKQSYDHGLSPSDYHISILEQMSIARTAEEKVLRDIILTDAFLLLTSHIISGKTDPKTRNAQWHVVKSERNPITYIDDISKEPLLPVLERLYPMHINYDLLKQQLEKYRKIEAEGGWPEISLGAMLKPGMSDPRIPQIKARLRVTGEYNSYVDQENNTYDDELQKSVVKFQKKHGIEALGNIGPETTIAMNTPVKERIKTLEVNLERWRWLPAEFSQYYVLVNIANFELEIIDNKQQINHQKVIVGRAYRKTPVFKSVMEYLDINPTWTVPPTILRNDLVPEIQKNVRYLTDKNITVFSPDGKMLNPDSVNWNSNSVFSYTYRQKPGKSNALGRIKFMFPNTYNVYLHDTPTRELFNRTERAFSSGCIRVEKPIELAELLLADQGKWSQTSIKKAIETNKTQTIRLTRKPEVYLLYWTAWIDQEGNHHFSKDIYDRDHSIYIALNSRPVYDLA</sequence>
<feature type="domain" description="L,D-TPase catalytic" evidence="9">
    <location>
        <begin position="322"/>
        <end position="495"/>
    </location>
</feature>
<evidence type="ECO:0000313" key="10">
    <source>
        <dbReference type="EMBL" id="RCW38562.1"/>
    </source>
</evidence>
<evidence type="ECO:0000256" key="7">
    <source>
        <dbReference type="PROSITE-ProRule" id="PRU01373"/>
    </source>
</evidence>
<keyword evidence="5 7" id="KW-0573">Peptidoglycan synthesis</keyword>
<keyword evidence="8" id="KW-0472">Membrane</keyword>
<evidence type="ECO:0000256" key="2">
    <source>
        <dbReference type="ARBA" id="ARBA00005992"/>
    </source>
</evidence>
<dbReference type="InterPro" id="IPR052905">
    <property type="entry name" value="LD-transpeptidase_YkuD-like"/>
</dbReference>
<comment type="pathway">
    <text evidence="1 7">Cell wall biogenesis; peptidoglycan biosynthesis.</text>
</comment>
<proteinExistence type="inferred from homology"/>
<dbReference type="Pfam" id="PF20142">
    <property type="entry name" value="Scaffold"/>
    <property type="match status" value="1"/>
</dbReference>
<reference evidence="10 11" key="1">
    <citation type="submission" date="2018-07" db="EMBL/GenBank/DDBJ databases">
        <title>Freshwater and sediment microbial communities from various areas in North America, analyzing microbe dynamics in response to fracking.</title>
        <authorList>
            <person name="Lamendella R."/>
        </authorList>
    </citation>
    <scope>NUCLEOTIDE SEQUENCE [LARGE SCALE GENOMIC DNA]</scope>
    <source>
        <strain evidence="10 11">160A</strain>
    </source>
</reference>
<dbReference type="GO" id="GO:0004180">
    <property type="term" value="F:carboxypeptidase activity"/>
    <property type="evidence" value="ECO:0007669"/>
    <property type="project" value="UniProtKB-ARBA"/>
</dbReference>
<evidence type="ECO:0000259" key="9">
    <source>
        <dbReference type="PROSITE" id="PS52029"/>
    </source>
</evidence>
<comment type="caution">
    <text evidence="10">The sequence shown here is derived from an EMBL/GenBank/DDBJ whole genome shotgun (WGS) entry which is preliminary data.</text>
</comment>
<dbReference type="InterPro" id="IPR045380">
    <property type="entry name" value="LD_TPept_scaffold_dom"/>
</dbReference>
<dbReference type="GO" id="GO:0008360">
    <property type="term" value="P:regulation of cell shape"/>
    <property type="evidence" value="ECO:0007669"/>
    <property type="project" value="UniProtKB-UniRule"/>
</dbReference>
<dbReference type="InterPro" id="IPR038063">
    <property type="entry name" value="Transpep_catalytic_dom"/>
</dbReference>
<dbReference type="SUPFAM" id="SSF141523">
    <property type="entry name" value="L,D-transpeptidase catalytic domain-like"/>
    <property type="match status" value="1"/>
</dbReference>
<dbReference type="EMBL" id="QPIZ01000003">
    <property type="protein sequence ID" value="RCW38562.1"/>
    <property type="molecule type" value="Genomic_DNA"/>
</dbReference>
<accession>A0A2T0XM02</accession>
<dbReference type="Gene3D" id="2.40.440.10">
    <property type="entry name" value="L,D-transpeptidase catalytic domain-like"/>
    <property type="match status" value="1"/>
</dbReference>
<dbReference type="PROSITE" id="PS52029">
    <property type="entry name" value="LD_TPASE"/>
    <property type="match status" value="1"/>
</dbReference>
<keyword evidence="3" id="KW-0808">Transferase</keyword>
<organism evidence="10 11">
    <name type="scientific">Marinilabilia salmonicolor</name>
    <dbReference type="NCBI Taxonomy" id="989"/>
    <lineage>
        <taxon>Bacteria</taxon>
        <taxon>Pseudomonadati</taxon>
        <taxon>Bacteroidota</taxon>
        <taxon>Bacteroidia</taxon>
        <taxon>Marinilabiliales</taxon>
        <taxon>Marinilabiliaceae</taxon>
        <taxon>Marinilabilia</taxon>
    </lineage>
</organism>
<evidence type="ECO:0000256" key="5">
    <source>
        <dbReference type="ARBA" id="ARBA00022984"/>
    </source>
</evidence>
<evidence type="ECO:0000256" key="8">
    <source>
        <dbReference type="SAM" id="Phobius"/>
    </source>
</evidence>
<keyword evidence="4 7" id="KW-0133">Cell shape</keyword>
<dbReference type="PANTHER" id="PTHR41533">
    <property type="entry name" value="L,D-TRANSPEPTIDASE HI_1667-RELATED"/>
    <property type="match status" value="1"/>
</dbReference>
<keyword evidence="8" id="KW-0812">Transmembrane</keyword>
<evidence type="ECO:0000313" key="11">
    <source>
        <dbReference type="Proteomes" id="UP000252733"/>
    </source>
</evidence>
<dbReference type="UniPathway" id="UPA00219"/>
<dbReference type="GO" id="GO:0071555">
    <property type="term" value="P:cell wall organization"/>
    <property type="evidence" value="ECO:0007669"/>
    <property type="project" value="UniProtKB-UniRule"/>
</dbReference>
<evidence type="ECO:0000256" key="6">
    <source>
        <dbReference type="ARBA" id="ARBA00023316"/>
    </source>
</evidence>
<dbReference type="GO" id="GO:0009252">
    <property type="term" value="P:peptidoglycan biosynthetic process"/>
    <property type="evidence" value="ECO:0007669"/>
    <property type="project" value="UniProtKB-UniPathway"/>
</dbReference>
<feature type="active site" description="Nucleophile" evidence="7">
    <location>
        <position position="471"/>
    </location>
</feature>
<dbReference type="Gene3D" id="1.10.101.10">
    <property type="entry name" value="PGBD-like superfamily/PGBD"/>
    <property type="match status" value="1"/>
</dbReference>
<keyword evidence="11" id="KW-1185">Reference proteome</keyword>
<dbReference type="GO" id="GO:0016740">
    <property type="term" value="F:transferase activity"/>
    <property type="evidence" value="ECO:0007669"/>
    <property type="project" value="UniProtKB-KW"/>
</dbReference>
<protein>
    <submittedName>
        <fullName evidence="10">Murein L,D-transpeptidase YcbB/YkuD</fullName>
    </submittedName>
</protein>
<comment type="similarity">
    <text evidence="2">Belongs to the YkuD family.</text>
</comment>
<dbReference type="InterPro" id="IPR036366">
    <property type="entry name" value="PGBDSf"/>
</dbReference>
<dbReference type="Pfam" id="PF03734">
    <property type="entry name" value="YkuD"/>
    <property type="match status" value="1"/>
</dbReference>
<dbReference type="AlphaFoldDB" id="A0A2T0XM02"/>
<dbReference type="OrthoDB" id="9778545at2"/>
<dbReference type="Proteomes" id="UP000252733">
    <property type="component" value="Unassembled WGS sequence"/>
</dbReference>
<feature type="active site" description="Proton donor/acceptor" evidence="7">
    <location>
        <position position="452"/>
    </location>
</feature>
<dbReference type="SUPFAM" id="SSF47090">
    <property type="entry name" value="PGBD-like"/>
    <property type="match status" value="1"/>
</dbReference>
<feature type="transmembrane region" description="Helical" evidence="8">
    <location>
        <begin position="20"/>
        <end position="42"/>
    </location>
</feature>
<dbReference type="InterPro" id="IPR005490">
    <property type="entry name" value="LD_TPept_cat_dom"/>
</dbReference>
<evidence type="ECO:0000256" key="4">
    <source>
        <dbReference type="ARBA" id="ARBA00022960"/>
    </source>
</evidence>
<evidence type="ECO:0000256" key="1">
    <source>
        <dbReference type="ARBA" id="ARBA00004752"/>
    </source>
</evidence>